<protein>
    <submittedName>
        <fullName evidence="1">Uncharacterized protein</fullName>
    </submittedName>
</protein>
<sequence length="103" mass="10760">MVVIDWVQGHGSAQGNMAAHEAVKRAAQSEHLYGHAFPTDQVASLLATRIQASTRALTPPCAVPGLLLDCPSSRCCCFGASAPYLRSLRQSSHPGGEATTASL</sequence>
<gene>
    <name evidence="1" type="ORF">HPB47_000908</name>
</gene>
<accession>A0AC60PQT2</accession>
<evidence type="ECO:0000313" key="1">
    <source>
        <dbReference type="EMBL" id="KAG0423311.1"/>
    </source>
</evidence>
<dbReference type="EMBL" id="JABSTQ010010116">
    <property type="protein sequence ID" value="KAG0423311.1"/>
    <property type="molecule type" value="Genomic_DNA"/>
</dbReference>
<comment type="caution">
    <text evidence="1">The sequence shown here is derived from an EMBL/GenBank/DDBJ whole genome shotgun (WGS) entry which is preliminary data.</text>
</comment>
<keyword evidence="2" id="KW-1185">Reference proteome</keyword>
<dbReference type="Proteomes" id="UP000805193">
    <property type="component" value="Unassembled WGS sequence"/>
</dbReference>
<reference evidence="1 2" key="1">
    <citation type="journal article" date="2020" name="Cell">
        <title>Large-Scale Comparative Analyses of Tick Genomes Elucidate Their Genetic Diversity and Vector Capacities.</title>
        <authorList>
            <consortium name="Tick Genome and Microbiome Consortium (TIGMIC)"/>
            <person name="Jia N."/>
            <person name="Wang J."/>
            <person name="Shi W."/>
            <person name="Du L."/>
            <person name="Sun Y."/>
            <person name="Zhan W."/>
            <person name="Jiang J.F."/>
            <person name="Wang Q."/>
            <person name="Zhang B."/>
            <person name="Ji P."/>
            <person name="Bell-Sakyi L."/>
            <person name="Cui X.M."/>
            <person name="Yuan T.T."/>
            <person name="Jiang B.G."/>
            <person name="Yang W.F."/>
            <person name="Lam T.T."/>
            <person name="Chang Q.C."/>
            <person name="Ding S.J."/>
            <person name="Wang X.J."/>
            <person name="Zhu J.G."/>
            <person name="Ruan X.D."/>
            <person name="Zhao L."/>
            <person name="Wei J.T."/>
            <person name="Ye R.Z."/>
            <person name="Que T.C."/>
            <person name="Du C.H."/>
            <person name="Zhou Y.H."/>
            <person name="Cheng J.X."/>
            <person name="Dai P.F."/>
            <person name="Guo W.B."/>
            <person name="Han X.H."/>
            <person name="Huang E.J."/>
            <person name="Li L.F."/>
            <person name="Wei W."/>
            <person name="Gao Y.C."/>
            <person name="Liu J.Z."/>
            <person name="Shao H.Z."/>
            <person name="Wang X."/>
            <person name="Wang C.C."/>
            <person name="Yang T.C."/>
            <person name="Huo Q.B."/>
            <person name="Li W."/>
            <person name="Chen H.Y."/>
            <person name="Chen S.E."/>
            <person name="Zhou L.G."/>
            <person name="Ni X.B."/>
            <person name="Tian J.H."/>
            <person name="Sheng Y."/>
            <person name="Liu T."/>
            <person name="Pan Y.S."/>
            <person name="Xia L.Y."/>
            <person name="Li J."/>
            <person name="Zhao F."/>
            <person name="Cao W.C."/>
        </authorList>
    </citation>
    <scope>NUCLEOTIDE SEQUENCE [LARGE SCALE GENOMIC DNA]</scope>
    <source>
        <strain evidence="1">Iper-2018</strain>
    </source>
</reference>
<proteinExistence type="predicted"/>
<organism evidence="1 2">
    <name type="scientific">Ixodes persulcatus</name>
    <name type="common">Taiga tick</name>
    <dbReference type="NCBI Taxonomy" id="34615"/>
    <lineage>
        <taxon>Eukaryota</taxon>
        <taxon>Metazoa</taxon>
        <taxon>Ecdysozoa</taxon>
        <taxon>Arthropoda</taxon>
        <taxon>Chelicerata</taxon>
        <taxon>Arachnida</taxon>
        <taxon>Acari</taxon>
        <taxon>Parasitiformes</taxon>
        <taxon>Ixodida</taxon>
        <taxon>Ixodoidea</taxon>
        <taxon>Ixodidae</taxon>
        <taxon>Ixodinae</taxon>
        <taxon>Ixodes</taxon>
    </lineage>
</organism>
<name>A0AC60PQT2_IXOPE</name>
<evidence type="ECO:0000313" key="2">
    <source>
        <dbReference type="Proteomes" id="UP000805193"/>
    </source>
</evidence>